<dbReference type="GO" id="GO:0004497">
    <property type="term" value="F:monooxygenase activity"/>
    <property type="evidence" value="ECO:0007669"/>
    <property type="project" value="InterPro"/>
</dbReference>
<dbReference type="GO" id="GO:0016132">
    <property type="term" value="P:brassinosteroid biosynthetic process"/>
    <property type="evidence" value="ECO:0007669"/>
    <property type="project" value="TreeGrafter"/>
</dbReference>
<dbReference type="Gene3D" id="1.10.630.10">
    <property type="entry name" value="Cytochrome P450"/>
    <property type="match status" value="1"/>
</dbReference>
<dbReference type="OrthoDB" id="442633at2759"/>
<keyword evidence="8 9" id="KW-0472">Membrane</keyword>
<dbReference type="PANTHER" id="PTHR24286">
    <property type="entry name" value="CYTOCHROME P450 26"/>
    <property type="match status" value="1"/>
</dbReference>
<evidence type="ECO:0000256" key="3">
    <source>
        <dbReference type="ARBA" id="ARBA00022692"/>
    </source>
</evidence>
<feature type="transmembrane region" description="Helical" evidence="9">
    <location>
        <begin position="24"/>
        <end position="43"/>
    </location>
</feature>
<dbReference type="InterPro" id="IPR001128">
    <property type="entry name" value="Cyt_P450"/>
</dbReference>
<gene>
    <name evidence="11" type="primary">LOC103702752</name>
</gene>
<dbReference type="KEGG" id="pda:103702752"/>
<evidence type="ECO:0000256" key="2">
    <source>
        <dbReference type="ARBA" id="ARBA00010617"/>
    </source>
</evidence>
<evidence type="ECO:0000313" key="10">
    <source>
        <dbReference type="Proteomes" id="UP000228380"/>
    </source>
</evidence>
<name>A0A8B8Z8Q2_PHODC</name>
<accession>A0A8B8Z8Q2</accession>
<organism evidence="10 11">
    <name type="scientific">Phoenix dactylifera</name>
    <name type="common">Date palm</name>
    <dbReference type="NCBI Taxonomy" id="42345"/>
    <lineage>
        <taxon>Eukaryota</taxon>
        <taxon>Viridiplantae</taxon>
        <taxon>Streptophyta</taxon>
        <taxon>Embryophyta</taxon>
        <taxon>Tracheophyta</taxon>
        <taxon>Spermatophyta</taxon>
        <taxon>Magnoliopsida</taxon>
        <taxon>Liliopsida</taxon>
        <taxon>Arecaceae</taxon>
        <taxon>Coryphoideae</taxon>
        <taxon>Phoeniceae</taxon>
        <taxon>Phoenix</taxon>
    </lineage>
</organism>
<evidence type="ECO:0000256" key="7">
    <source>
        <dbReference type="ARBA" id="ARBA00023004"/>
    </source>
</evidence>
<evidence type="ECO:0000256" key="1">
    <source>
        <dbReference type="ARBA" id="ARBA00004167"/>
    </source>
</evidence>
<comment type="similarity">
    <text evidence="2">Belongs to the cytochrome P450 family.</text>
</comment>
<evidence type="ECO:0000256" key="6">
    <source>
        <dbReference type="ARBA" id="ARBA00023002"/>
    </source>
</evidence>
<dbReference type="GeneID" id="103702752"/>
<dbReference type="SUPFAM" id="SSF48264">
    <property type="entry name" value="Cytochrome P450"/>
    <property type="match status" value="1"/>
</dbReference>
<keyword evidence="7" id="KW-0408">Iron</keyword>
<evidence type="ECO:0000256" key="9">
    <source>
        <dbReference type="SAM" id="Phobius"/>
    </source>
</evidence>
<protein>
    <submittedName>
        <fullName evidence="11">Cytochrome P450 90B1-like</fullName>
    </submittedName>
</protein>
<keyword evidence="3 9" id="KW-0812">Transmembrane</keyword>
<keyword evidence="4" id="KW-0479">Metal-binding</keyword>
<dbReference type="RefSeq" id="XP_038970431.1">
    <property type="nucleotide sequence ID" value="XM_039114503.1"/>
</dbReference>
<dbReference type="GO" id="GO:0016125">
    <property type="term" value="P:sterol metabolic process"/>
    <property type="evidence" value="ECO:0007669"/>
    <property type="project" value="TreeGrafter"/>
</dbReference>
<dbReference type="GO" id="GO:0020037">
    <property type="term" value="F:heme binding"/>
    <property type="evidence" value="ECO:0007669"/>
    <property type="project" value="InterPro"/>
</dbReference>
<dbReference type="InterPro" id="IPR036396">
    <property type="entry name" value="Cyt_P450_sf"/>
</dbReference>
<dbReference type="Pfam" id="PF00067">
    <property type="entry name" value="p450"/>
    <property type="match status" value="1"/>
</dbReference>
<dbReference type="GO" id="GO:0016705">
    <property type="term" value="F:oxidoreductase activity, acting on paired donors, with incorporation or reduction of molecular oxygen"/>
    <property type="evidence" value="ECO:0007669"/>
    <property type="project" value="InterPro"/>
</dbReference>
<reference evidence="10" key="1">
    <citation type="journal article" date="2019" name="Nat. Commun.">
        <title>Genome-wide association mapping of date palm fruit traits.</title>
        <authorList>
            <person name="Hazzouri K.M."/>
            <person name="Gros-Balthazard M."/>
            <person name="Flowers J.M."/>
            <person name="Copetti D."/>
            <person name="Lemansour A."/>
            <person name="Lebrun M."/>
            <person name="Masmoudi K."/>
            <person name="Ferrand S."/>
            <person name="Dhar M.I."/>
            <person name="Fresquez Z.A."/>
            <person name="Rosas U."/>
            <person name="Zhang J."/>
            <person name="Talag J."/>
            <person name="Lee S."/>
            <person name="Kudrna D."/>
            <person name="Powell R.F."/>
            <person name="Leitch I.J."/>
            <person name="Krueger R.R."/>
            <person name="Wing R.A."/>
            <person name="Amiri K.M.A."/>
            <person name="Purugganan M.D."/>
        </authorList>
    </citation>
    <scope>NUCLEOTIDE SEQUENCE [LARGE SCALE GENOMIC DNA]</scope>
    <source>
        <strain evidence="10">cv. Khalas</strain>
    </source>
</reference>
<dbReference type="GO" id="GO:0016020">
    <property type="term" value="C:membrane"/>
    <property type="evidence" value="ECO:0007669"/>
    <property type="project" value="UniProtKB-SubCell"/>
</dbReference>
<evidence type="ECO:0000256" key="8">
    <source>
        <dbReference type="ARBA" id="ARBA00023136"/>
    </source>
</evidence>
<dbReference type="AlphaFoldDB" id="A0A8B8Z8Q2"/>
<keyword evidence="10" id="KW-1185">Reference proteome</keyword>
<proteinExistence type="inferred from homology"/>
<evidence type="ECO:0000256" key="5">
    <source>
        <dbReference type="ARBA" id="ARBA00022989"/>
    </source>
</evidence>
<evidence type="ECO:0000313" key="11">
    <source>
        <dbReference type="RefSeq" id="XP_038970431.1"/>
    </source>
</evidence>
<keyword evidence="6" id="KW-0560">Oxidoreductase</keyword>
<keyword evidence="5 9" id="KW-1133">Transmembrane helix</keyword>
<reference evidence="11" key="2">
    <citation type="submission" date="2025-08" db="UniProtKB">
        <authorList>
            <consortium name="RefSeq"/>
        </authorList>
    </citation>
    <scope>IDENTIFICATION</scope>
    <source>
        <tissue evidence="11">Young leaves</tissue>
    </source>
</reference>
<dbReference type="Proteomes" id="UP000228380">
    <property type="component" value="Chromosome 16"/>
</dbReference>
<evidence type="ECO:0000256" key="4">
    <source>
        <dbReference type="ARBA" id="ARBA00022723"/>
    </source>
</evidence>
<sequence>MHDPSSCKRGEDDEGESKWRYLSGYLWCHCFFPAVVALAAWGWKGTEKRYNGLNIPPGSMGWPLLGETIAFRKSHLCTRLGEYMEKRINKYGKIFRSNLLGTPTIVSADAELNRFILCNDGRLFEPSWPTALVNILGKKSMLTASGDTHHYLKSLAINFMSIPRLRSHFLGDAEQSILQTFSTWMEHTPFPLKAAAIKVTSMCKSLFS</sequence>
<dbReference type="PANTHER" id="PTHR24286:SF194">
    <property type="entry name" value="STEROID (22S)-HYDROXYLASE"/>
    <property type="match status" value="1"/>
</dbReference>
<dbReference type="GO" id="GO:0005506">
    <property type="term" value="F:iron ion binding"/>
    <property type="evidence" value="ECO:0007669"/>
    <property type="project" value="InterPro"/>
</dbReference>
<dbReference type="GO" id="GO:0010268">
    <property type="term" value="P:brassinosteroid homeostasis"/>
    <property type="evidence" value="ECO:0007669"/>
    <property type="project" value="TreeGrafter"/>
</dbReference>
<comment type="subcellular location">
    <subcellularLocation>
        <location evidence="1">Membrane</location>
        <topology evidence="1">Single-pass membrane protein</topology>
    </subcellularLocation>
</comment>